<dbReference type="Proteomes" id="UP000516173">
    <property type="component" value="Chromosome"/>
</dbReference>
<proteinExistence type="predicted"/>
<reference evidence="1 2" key="1">
    <citation type="submission" date="2020-08" db="EMBL/GenBank/DDBJ databases">
        <title>Genome Sequencing of Nocardia wallacei strain FMUON74 and assembly.</title>
        <authorList>
            <person name="Toyokawa M."/>
            <person name="Uesaka K."/>
        </authorList>
    </citation>
    <scope>NUCLEOTIDE SEQUENCE [LARGE SCALE GENOMIC DNA]</scope>
    <source>
        <strain evidence="1 2">FMUON74</strain>
    </source>
</reference>
<sequence>MQQQLHVDAAAVAAYTAAAADVAAVLGIAARSAADATDIDALIRDLGEIGRDFVTRWVSAVGGHVDALTAASGQIGHCGQALSYLADVTSVTDADVAAGISDAGWALA</sequence>
<dbReference type="AlphaFoldDB" id="A0A7G1KSB8"/>
<gene>
    <name evidence="1" type="ORF">NWFMUON74_52080</name>
</gene>
<dbReference type="RefSeq" id="WP_187684341.1">
    <property type="nucleotide sequence ID" value="NZ_AP023396.1"/>
</dbReference>
<accession>A0A7G1KSB8</accession>
<dbReference type="KEGG" id="nwl:NWFMUON74_52080"/>
<protein>
    <recommendedName>
        <fullName evidence="3">ESX-1 secretion-associated protein</fullName>
    </recommendedName>
</protein>
<evidence type="ECO:0000313" key="2">
    <source>
        <dbReference type="Proteomes" id="UP000516173"/>
    </source>
</evidence>
<dbReference type="GeneID" id="80349647"/>
<evidence type="ECO:0008006" key="3">
    <source>
        <dbReference type="Google" id="ProtNLM"/>
    </source>
</evidence>
<name>A0A7G1KSB8_9NOCA</name>
<keyword evidence="2" id="KW-1185">Reference proteome</keyword>
<organism evidence="1 2">
    <name type="scientific">Nocardia wallacei</name>
    <dbReference type="NCBI Taxonomy" id="480035"/>
    <lineage>
        <taxon>Bacteria</taxon>
        <taxon>Bacillati</taxon>
        <taxon>Actinomycetota</taxon>
        <taxon>Actinomycetes</taxon>
        <taxon>Mycobacteriales</taxon>
        <taxon>Nocardiaceae</taxon>
        <taxon>Nocardia</taxon>
    </lineage>
</organism>
<dbReference type="EMBL" id="AP023396">
    <property type="protein sequence ID" value="BCK57436.1"/>
    <property type="molecule type" value="Genomic_DNA"/>
</dbReference>
<evidence type="ECO:0000313" key="1">
    <source>
        <dbReference type="EMBL" id="BCK57436.1"/>
    </source>
</evidence>